<proteinExistence type="predicted"/>
<keyword evidence="2" id="KW-1185">Reference proteome</keyword>
<comment type="caution">
    <text evidence="1">The sequence shown here is derived from an EMBL/GenBank/DDBJ whole genome shotgun (WGS) entry which is preliminary data.</text>
</comment>
<accession>A0A919R9V5</accession>
<evidence type="ECO:0000313" key="2">
    <source>
        <dbReference type="Proteomes" id="UP000655287"/>
    </source>
</evidence>
<reference evidence="1" key="1">
    <citation type="submission" date="2021-01" db="EMBL/GenBank/DDBJ databases">
        <title>Whole genome shotgun sequence of Sphaerisporangium rufum NBRC 109079.</title>
        <authorList>
            <person name="Komaki H."/>
            <person name="Tamura T."/>
        </authorList>
    </citation>
    <scope>NUCLEOTIDE SEQUENCE</scope>
    <source>
        <strain evidence="1">NBRC 109079</strain>
    </source>
</reference>
<dbReference type="EMBL" id="BOOU01000118">
    <property type="protein sequence ID" value="GII81918.1"/>
    <property type="molecule type" value="Genomic_DNA"/>
</dbReference>
<dbReference type="Proteomes" id="UP000655287">
    <property type="component" value="Unassembled WGS sequence"/>
</dbReference>
<organism evidence="1 2">
    <name type="scientific">Sphaerisporangium rufum</name>
    <dbReference type="NCBI Taxonomy" id="1381558"/>
    <lineage>
        <taxon>Bacteria</taxon>
        <taxon>Bacillati</taxon>
        <taxon>Actinomycetota</taxon>
        <taxon>Actinomycetes</taxon>
        <taxon>Streptosporangiales</taxon>
        <taxon>Streptosporangiaceae</taxon>
        <taxon>Sphaerisporangium</taxon>
    </lineage>
</organism>
<protein>
    <submittedName>
        <fullName evidence="1">Uncharacterized protein</fullName>
    </submittedName>
</protein>
<sequence>MPRRRPAAIRAELPLHPRSPGRLWPSRSILPLSIYRQVRAIEKKKLDKDAVERALGAWKQHARCAPYASPEFMMLEVGHTWADPPYTRDVIEEAVRALPPRAAGVLAAAVRPIDMMAFARTLPDPFADPGGPWWHRRLWIR</sequence>
<gene>
    <name evidence="1" type="ORF">Sru01_69000</name>
</gene>
<name>A0A919R9V5_9ACTN</name>
<dbReference type="AlphaFoldDB" id="A0A919R9V5"/>
<evidence type="ECO:0000313" key="1">
    <source>
        <dbReference type="EMBL" id="GII81918.1"/>
    </source>
</evidence>